<organism evidence="3 4">
    <name type="scientific">Kosakonia quasisacchari</name>
    <dbReference type="NCBI Taxonomy" id="2529380"/>
    <lineage>
        <taxon>Bacteria</taxon>
        <taxon>Pseudomonadati</taxon>
        <taxon>Pseudomonadota</taxon>
        <taxon>Gammaproteobacteria</taxon>
        <taxon>Enterobacterales</taxon>
        <taxon>Enterobacteriaceae</taxon>
        <taxon>Kosakonia</taxon>
    </lineage>
</organism>
<evidence type="ECO:0000256" key="2">
    <source>
        <dbReference type="SAM" id="Phobius"/>
    </source>
</evidence>
<gene>
    <name evidence="3" type="ORF">E0L21_22235</name>
</gene>
<evidence type="ECO:0000256" key="1">
    <source>
        <dbReference type="SAM" id="MobiDB-lite"/>
    </source>
</evidence>
<reference evidence="3 4" key="1">
    <citation type="submission" date="2019-02" db="EMBL/GenBank/DDBJ databases">
        <title>The draft genome of Kosakonia quasisacchari strain WCHKQ120001.</title>
        <authorList>
            <person name="Wang C."/>
            <person name="Feng Y."/>
            <person name="Zong Z."/>
        </authorList>
    </citation>
    <scope>NUCLEOTIDE SEQUENCE [LARGE SCALE GENOMIC DNA]</scope>
    <source>
        <strain evidence="3 4">WCHKQ120001</strain>
    </source>
</reference>
<dbReference type="InterPro" id="IPR047744">
    <property type="entry name" value="YmiA_put-like"/>
</dbReference>
<proteinExistence type="predicted"/>
<keyword evidence="2" id="KW-1133">Transmembrane helix</keyword>
<feature type="transmembrane region" description="Helical" evidence="2">
    <location>
        <begin position="29"/>
        <end position="52"/>
    </location>
</feature>
<dbReference type="AlphaFoldDB" id="A0A4R0GLM0"/>
<evidence type="ECO:0000313" key="4">
    <source>
        <dbReference type="Proteomes" id="UP000291793"/>
    </source>
</evidence>
<dbReference type="OrthoDB" id="6540960at2"/>
<evidence type="ECO:0000313" key="3">
    <source>
        <dbReference type="EMBL" id="TCB98246.1"/>
    </source>
</evidence>
<dbReference type="RefSeq" id="WP_082071763.1">
    <property type="nucleotide sequence ID" value="NZ_SJOP01000028.1"/>
</dbReference>
<name>A0A4R0GLM0_9ENTR</name>
<feature type="region of interest" description="Disordered" evidence="1">
    <location>
        <begin position="1"/>
        <end position="24"/>
    </location>
</feature>
<keyword evidence="4" id="KW-1185">Reference proteome</keyword>
<dbReference type="Pfam" id="PF22868">
    <property type="entry name" value="YmiA-like"/>
    <property type="match status" value="1"/>
</dbReference>
<dbReference type="NCBIfam" id="NF000536">
    <property type="entry name" value="YmiA"/>
    <property type="match status" value="1"/>
</dbReference>
<protein>
    <submittedName>
        <fullName evidence="3">YmiA family putative membrane protein</fullName>
    </submittedName>
</protein>
<keyword evidence="2" id="KW-0812">Transmembrane</keyword>
<dbReference type="Proteomes" id="UP000291793">
    <property type="component" value="Unassembled WGS sequence"/>
</dbReference>
<keyword evidence="2" id="KW-0472">Membrane</keyword>
<comment type="caution">
    <text evidence="3">The sequence shown here is derived from an EMBL/GenBank/DDBJ whole genome shotgun (WGS) entry which is preliminary data.</text>
</comment>
<sequence length="53" mass="6023">MISDVDCTRLAMPSGSEEPQRDPELKRKAWLAVFLGSAVFWAVVALLIWKFWG</sequence>
<dbReference type="EMBL" id="SJOP01000028">
    <property type="protein sequence ID" value="TCB98246.1"/>
    <property type="molecule type" value="Genomic_DNA"/>
</dbReference>
<accession>A0A4R0GLM0</accession>